<evidence type="ECO:0000256" key="2">
    <source>
        <dbReference type="ARBA" id="ARBA00013064"/>
    </source>
</evidence>
<dbReference type="PROSITE" id="PS50056">
    <property type="entry name" value="TYR_PHOSPHATASE_2"/>
    <property type="match status" value="1"/>
</dbReference>
<feature type="domain" description="Tyrosine specific protein phosphatases" evidence="6">
    <location>
        <begin position="71"/>
        <end position="131"/>
    </location>
</feature>
<reference evidence="7 8" key="1">
    <citation type="journal article" date="2015" name="Fungal Genet. Biol.">
        <title>Evolution of novel wood decay mechanisms in Agaricales revealed by the genome sequences of Fistulina hepatica and Cylindrobasidium torrendii.</title>
        <authorList>
            <person name="Floudas D."/>
            <person name="Held B.W."/>
            <person name="Riley R."/>
            <person name="Nagy L.G."/>
            <person name="Koehler G."/>
            <person name="Ransdell A.S."/>
            <person name="Younus H."/>
            <person name="Chow J."/>
            <person name="Chiniquy J."/>
            <person name="Lipzen A."/>
            <person name="Tritt A."/>
            <person name="Sun H."/>
            <person name="Haridas S."/>
            <person name="LaButti K."/>
            <person name="Ohm R.A."/>
            <person name="Kues U."/>
            <person name="Blanchette R.A."/>
            <person name="Grigoriev I.V."/>
            <person name="Minto R.E."/>
            <person name="Hibbett D.S."/>
        </authorList>
    </citation>
    <scope>NUCLEOTIDE SEQUENCE [LARGE SCALE GENOMIC DNA]</scope>
    <source>
        <strain evidence="7 8">FP15055 ss-10</strain>
    </source>
</reference>
<dbReference type="EMBL" id="KN880606">
    <property type="protein sequence ID" value="KIY65056.1"/>
    <property type="molecule type" value="Genomic_DNA"/>
</dbReference>
<evidence type="ECO:0000256" key="4">
    <source>
        <dbReference type="ARBA" id="ARBA00022912"/>
    </source>
</evidence>
<evidence type="ECO:0000259" key="5">
    <source>
        <dbReference type="PROSITE" id="PS50054"/>
    </source>
</evidence>
<accession>A0A0D7B699</accession>
<dbReference type="Pfam" id="PF00782">
    <property type="entry name" value="DSPc"/>
    <property type="match status" value="2"/>
</dbReference>
<dbReference type="OrthoDB" id="10252009at2759"/>
<dbReference type="InterPro" id="IPR000387">
    <property type="entry name" value="Tyr_Pase_dom"/>
</dbReference>
<dbReference type="SUPFAM" id="SSF52799">
    <property type="entry name" value="(Phosphotyrosine protein) phosphatases II"/>
    <property type="match status" value="2"/>
</dbReference>
<sequence>MSSAYARFRPNFSEIIPGKVWLGNLSTALSQKLLTELGITHIVSVCPEYPSTGDNHLQIAVDDCEYSDILIHLPQACEFIENALSIGGKVLVHCVMGISRSATVVSAYLMKTHNMTSTAAIAFTRKARASIRPNYGFIKQLEVFAQCGYDPNSHHPSYISWKRSQQHHITSFLNRMVDTTAIIPDRLYLSSEFPDDPRQAESLLVELGITHMLSVSPENTPALPENVVHRRIQLSGARTSELLTTLSASCEFVDSASAEGDMVLVHCNVEARACIVAAAYLMVSERLSVSEACDVIEERLPLFARTANVKQHLELFEQCEYEPCEAHPLVVAWDGQSTSPAQSMSSDSLMASLSASLLGETGLDIGAFGKTLESVAAKSQKSHTVKPTRVDTATG</sequence>
<dbReference type="STRING" id="1314674.A0A0D7B699"/>
<dbReference type="SMART" id="SM00195">
    <property type="entry name" value="DSPc"/>
    <property type="match status" value="2"/>
</dbReference>
<dbReference type="PANTHER" id="PTHR10159">
    <property type="entry name" value="DUAL SPECIFICITY PROTEIN PHOSPHATASE"/>
    <property type="match status" value="1"/>
</dbReference>
<keyword evidence="8" id="KW-1185">Reference proteome</keyword>
<gene>
    <name evidence="7" type="ORF">CYLTODRAFT_492616</name>
</gene>
<dbReference type="GO" id="GO:0043409">
    <property type="term" value="P:negative regulation of MAPK cascade"/>
    <property type="evidence" value="ECO:0007669"/>
    <property type="project" value="TreeGrafter"/>
</dbReference>
<dbReference type="PROSITE" id="PS50054">
    <property type="entry name" value="TYR_PHOSPHATASE_DUAL"/>
    <property type="match status" value="1"/>
</dbReference>
<name>A0A0D7B699_9AGAR</name>
<evidence type="ECO:0000256" key="3">
    <source>
        <dbReference type="ARBA" id="ARBA00022801"/>
    </source>
</evidence>
<dbReference type="Gene3D" id="3.90.190.10">
    <property type="entry name" value="Protein tyrosine phosphatase superfamily"/>
    <property type="match status" value="2"/>
</dbReference>
<dbReference type="CDD" id="cd14498">
    <property type="entry name" value="DSP"/>
    <property type="match status" value="2"/>
</dbReference>
<dbReference type="InterPro" id="IPR016130">
    <property type="entry name" value="Tyr_Pase_AS"/>
</dbReference>
<keyword evidence="4" id="KW-0904">Protein phosphatase</keyword>
<dbReference type="InterPro" id="IPR029021">
    <property type="entry name" value="Prot-tyrosine_phosphatase-like"/>
</dbReference>
<evidence type="ECO:0000259" key="6">
    <source>
        <dbReference type="PROSITE" id="PS50056"/>
    </source>
</evidence>
<dbReference type="AlphaFoldDB" id="A0A0D7B699"/>
<dbReference type="InterPro" id="IPR000340">
    <property type="entry name" value="Dual-sp_phosphatase_cat-dom"/>
</dbReference>
<protein>
    <recommendedName>
        <fullName evidence="2">protein-tyrosine-phosphatase</fullName>
        <ecNumber evidence="2">3.1.3.48</ecNumber>
    </recommendedName>
</protein>
<dbReference type="PANTHER" id="PTHR10159:SF519">
    <property type="entry name" value="DUAL SPECIFICITY PROTEIN PHOSPHATASE MPK3"/>
    <property type="match status" value="1"/>
</dbReference>
<dbReference type="EC" id="3.1.3.48" evidence="2"/>
<evidence type="ECO:0000313" key="8">
    <source>
        <dbReference type="Proteomes" id="UP000054007"/>
    </source>
</evidence>
<evidence type="ECO:0000313" key="7">
    <source>
        <dbReference type="EMBL" id="KIY65056.1"/>
    </source>
</evidence>
<proteinExistence type="inferred from homology"/>
<dbReference type="GO" id="GO:0004725">
    <property type="term" value="F:protein tyrosine phosphatase activity"/>
    <property type="evidence" value="ECO:0007669"/>
    <property type="project" value="UniProtKB-EC"/>
</dbReference>
<dbReference type="PROSITE" id="PS00383">
    <property type="entry name" value="TYR_PHOSPHATASE_1"/>
    <property type="match status" value="1"/>
</dbReference>
<dbReference type="Proteomes" id="UP000054007">
    <property type="component" value="Unassembled WGS sequence"/>
</dbReference>
<organism evidence="7 8">
    <name type="scientific">Cylindrobasidium torrendii FP15055 ss-10</name>
    <dbReference type="NCBI Taxonomy" id="1314674"/>
    <lineage>
        <taxon>Eukaryota</taxon>
        <taxon>Fungi</taxon>
        <taxon>Dikarya</taxon>
        <taxon>Basidiomycota</taxon>
        <taxon>Agaricomycotina</taxon>
        <taxon>Agaricomycetes</taxon>
        <taxon>Agaricomycetidae</taxon>
        <taxon>Agaricales</taxon>
        <taxon>Marasmiineae</taxon>
        <taxon>Physalacriaceae</taxon>
        <taxon>Cylindrobasidium</taxon>
    </lineage>
</organism>
<evidence type="ECO:0000256" key="1">
    <source>
        <dbReference type="ARBA" id="ARBA00008601"/>
    </source>
</evidence>
<comment type="similarity">
    <text evidence="1">Belongs to the protein-tyrosine phosphatase family. Non-receptor class dual specificity subfamily.</text>
</comment>
<keyword evidence="3" id="KW-0378">Hydrolase</keyword>
<dbReference type="GO" id="GO:0005737">
    <property type="term" value="C:cytoplasm"/>
    <property type="evidence" value="ECO:0007669"/>
    <property type="project" value="TreeGrafter"/>
</dbReference>
<dbReference type="InterPro" id="IPR020422">
    <property type="entry name" value="TYR_PHOSPHATASE_DUAL_dom"/>
</dbReference>
<feature type="domain" description="Tyrosine-protein phosphatase" evidence="5">
    <location>
        <begin position="11"/>
        <end position="150"/>
    </location>
</feature>